<keyword evidence="3" id="KW-1185">Reference proteome</keyword>
<keyword evidence="1" id="KW-1133">Transmembrane helix</keyword>
<sequence length="64" mass="6945">MRLFLVLVFFAVLSLGAGVLLSGDDQDVDWLVAGGLFGPALAGEGLRVWLRRSRARSRESSAIR</sequence>
<name>A0A4R4XD99_9ACTN</name>
<feature type="transmembrane region" description="Helical" evidence="1">
    <location>
        <begin position="32"/>
        <end position="50"/>
    </location>
</feature>
<keyword evidence="1" id="KW-0812">Transmembrane</keyword>
<organism evidence="2 3">
    <name type="scientific">Kribbella turkmenica</name>
    <dbReference type="NCBI Taxonomy" id="2530375"/>
    <lineage>
        <taxon>Bacteria</taxon>
        <taxon>Bacillati</taxon>
        <taxon>Actinomycetota</taxon>
        <taxon>Actinomycetes</taxon>
        <taxon>Propionibacteriales</taxon>
        <taxon>Kribbellaceae</taxon>
        <taxon>Kribbella</taxon>
    </lineage>
</organism>
<dbReference type="AlphaFoldDB" id="A0A4R4XD99"/>
<gene>
    <name evidence="2" type="ORF">E1218_06405</name>
</gene>
<dbReference type="EMBL" id="SMKR01000018">
    <property type="protein sequence ID" value="TDD28741.1"/>
    <property type="molecule type" value="Genomic_DNA"/>
</dbReference>
<dbReference type="Proteomes" id="UP000295172">
    <property type="component" value="Unassembled WGS sequence"/>
</dbReference>
<evidence type="ECO:0000256" key="1">
    <source>
        <dbReference type="SAM" id="Phobius"/>
    </source>
</evidence>
<proteinExistence type="predicted"/>
<dbReference type="RefSeq" id="WP_132317240.1">
    <property type="nucleotide sequence ID" value="NZ_SMKR01000018.1"/>
</dbReference>
<accession>A0A4R4XD99</accession>
<protein>
    <submittedName>
        <fullName evidence="2">Uncharacterized protein</fullName>
    </submittedName>
</protein>
<keyword evidence="1" id="KW-0472">Membrane</keyword>
<comment type="caution">
    <text evidence="2">The sequence shown here is derived from an EMBL/GenBank/DDBJ whole genome shotgun (WGS) entry which is preliminary data.</text>
</comment>
<reference evidence="2 3" key="1">
    <citation type="submission" date="2019-02" db="EMBL/GenBank/DDBJ databases">
        <title>Draft genome sequences of novel Actinobacteria.</title>
        <authorList>
            <person name="Sahin N."/>
            <person name="Ay H."/>
            <person name="Saygin H."/>
        </authorList>
    </citation>
    <scope>NUCLEOTIDE SEQUENCE [LARGE SCALE GENOMIC DNA]</scope>
    <source>
        <strain evidence="2 3">16K104</strain>
    </source>
</reference>
<evidence type="ECO:0000313" key="3">
    <source>
        <dbReference type="Proteomes" id="UP000295172"/>
    </source>
</evidence>
<evidence type="ECO:0000313" key="2">
    <source>
        <dbReference type="EMBL" id="TDD28741.1"/>
    </source>
</evidence>